<keyword evidence="1" id="KW-0378">Hydrolase</keyword>
<dbReference type="PRINTS" id="PR00111">
    <property type="entry name" value="ABHYDROLASE"/>
</dbReference>
<proteinExistence type="predicted"/>
<protein>
    <submittedName>
        <fullName evidence="1">Alpha/beta hydrolase</fullName>
    </submittedName>
</protein>
<name>A0A7I7Y2H2_9MYCO</name>
<dbReference type="RefSeq" id="WP_085151825.1">
    <property type="nucleotide sequence ID" value="NZ_AP022612.1"/>
</dbReference>
<dbReference type="PANTHER" id="PTHR43194:SF2">
    <property type="entry name" value="PEROXISOMAL MEMBRANE PROTEIN LPX1"/>
    <property type="match status" value="1"/>
</dbReference>
<evidence type="ECO:0000313" key="1">
    <source>
        <dbReference type="EMBL" id="BBZ35769.1"/>
    </source>
</evidence>
<dbReference type="EMBL" id="AP022612">
    <property type="protein sequence ID" value="BBZ35769.1"/>
    <property type="molecule type" value="Genomic_DNA"/>
</dbReference>
<gene>
    <name evidence="1" type="ORF">MCNF_43740</name>
</gene>
<reference evidence="1" key="2">
    <citation type="submission" date="2020-02" db="EMBL/GenBank/DDBJ databases">
        <authorList>
            <person name="Matsumoto Y."/>
            <person name="Motooka D."/>
            <person name="Nakamura S."/>
        </authorList>
    </citation>
    <scope>NUCLEOTIDE SEQUENCE</scope>
    <source>
        <strain evidence="1">JCM 13671</strain>
    </source>
</reference>
<dbReference type="InterPro" id="IPR000073">
    <property type="entry name" value="AB_hydrolase_1"/>
</dbReference>
<dbReference type="InterPro" id="IPR050228">
    <property type="entry name" value="Carboxylesterase_BioH"/>
</dbReference>
<organism evidence="1 2">
    <name type="scientific">Mycolicibacterium confluentis</name>
    <dbReference type="NCBI Taxonomy" id="28047"/>
    <lineage>
        <taxon>Bacteria</taxon>
        <taxon>Bacillati</taxon>
        <taxon>Actinomycetota</taxon>
        <taxon>Actinomycetes</taxon>
        <taxon>Mycobacteriales</taxon>
        <taxon>Mycobacteriaceae</taxon>
        <taxon>Mycolicibacterium</taxon>
    </lineage>
</organism>
<sequence length="270" mass="27266">MRRINVEGPHGRISCLRGEPGSARTALVFVHGINGAAAEWSSVAGCFADRNVVAVDLRGHGESEPGPEYGAADYAADVSAAMSALDLTSAHLVGSSFGGAVCLALAAANPDRIASLTLIGGALSIAGGVDVEAAAAELRRLGTETFLAQLAPASFGPDATAEMVQELVRSAAGRDEAVVERVLRAALTSDVTAEAARVRAPALVLTGEYDQTCSPAVGSVLAAALGTECRVLAGLGHLAHIEAPRQVAALVAAHLDRVEVRGPSGTSEGS</sequence>
<dbReference type="Proteomes" id="UP000466931">
    <property type="component" value="Chromosome"/>
</dbReference>
<dbReference type="GO" id="GO:0016787">
    <property type="term" value="F:hydrolase activity"/>
    <property type="evidence" value="ECO:0007669"/>
    <property type="project" value="UniProtKB-KW"/>
</dbReference>
<dbReference type="InterPro" id="IPR029058">
    <property type="entry name" value="AB_hydrolase_fold"/>
</dbReference>
<evidence type="ECO:0000313" key="2">
    <source>
        <dbReference type="Proteomes" id="UP000466931"/>
    </source>
</evidence>
<dbReference type="Pfam" id="PF00561">
    <property type="entry name" value="Abhydrolase_1"/>
    <property type="match status" value="1"/>
</dbReference>
<dbReference type="AlphaFoldDB" id="A0A7I7Y2H2"/>
<dbReference type="PANTHER" id="PTHR43194">
    <property type="entry name" value="HYDROLASE ALPHA/BETA FOLD FAMILY"/>
    <property type="match status" value="1"/>
</dbReference>
<dbReference type="Gene3D" id="3.40.50.1820">
    <property type="entry name" value="alpha/beta hydrolase"/>
    <property type="match status" value="1"/>
</dbReference>
<reference evidence="1" key="1">
    <citation type="journal article" date="2019" name="Emerg. Microbes Infect.">
        <title>Comprehensive subspecies identification of 175 nontuberculous mycobacteria species based on 7547 genomic profiles.</title>
        <authorList>
            <person name="Matsumoto Y."/>
            <person name="Kinjo T."/>
            <person name="Motooka D."/>
            <person name="Nabeya D."/>
            <person name="Jung N."/>
            <person name="Uechi K."/>
            <person name="Horii T."/>
            <person name="Iida T."/>
            <person name="Fujita J."/>
            <person name="Nakamura S."/>
        </authorList>
    </citation>
    <scope>NUCLEOTIDE SEQUENCE [LARGE SCALE GENOMIC DNA]</scope>
    <source>
        <strain evidence="1">JCM 13671</strain>
    </source>
</reference>
<keyword evidence="2" id="KW-1185">Reference proteome</keyword>
<accession>A0A7I7Y2H2</accession>
<dbReference type="OrthoDB" id="63519at2"/>
<dbReference type="SUPFAM" id="SSF53474">
    <property type="entry name" value="alpha/beta-Hydrolases"/>
    <property type="match status" value="1"/>
</dbReference>